<comment type="caution">
    <text evidence="6">The sequence shown here is derived from an EMBL/GenBank/DDBJ whole genome shotgun (WGS) entry which is preliminary data.</text>
</comment>
<dbReference type="SUPFAM" id="SSF46626">
    <property type="entry name" value="Cytochrome c"/>
    <property type="match status" value="1"/>
</dbReference>
<evidence type="ECO:0000256" key="2">
    <source>
        <dbReference type="ARBA" id="ARBA00022723"/>
    </source>
</evidence>
<gene>
    <name evidence="6" type="ORF">NFI88_01345</name>
</gene>
<evidence type="ECO:0000256" key="1">
    <source>
        <dbReference type="ARBA" id="ARBA00022617"/>
    </source>
</evidence>
<dbReference type="RefSeq" id="WP_422918222.1">
    <property type="nucleotide sequence ID" value="NZ_JAMZEJ010000001.1"/>
</dbReference>
<dbReference type="InterPro" id="IPR036909">
    <property type="entry name" value="Cyt_c-like_dom_sf"/>
</dbReference>
<evidence type="ECO:0000313" key="6">
    <source>
        <dbReference type="EMBL" id="MCQ8239485.1"/>
    </source>
</evidence>
<feature type="domain" description="Cytochrome c" evidence="5">
    <location>
        <begin position="67"/>
        <end position="152"/>
    </location>
</feature>
<proteinExistence type="predicted"/>
<dbReference type="PANTHER" id="PTHR40394">
    <property type="entry name" value="LIPOPROTEIN-RELATED"/>
    <property type="match status" value="1"/>
</dbReference>
<evidence type="ECO:0000256" key="3">
    <source>
        <dbReference type="ARBA" id="ARBA00023004"/>
    </source>
</evidence>
<evidence type="ECO:0000313" key="7">
    <source>
        <dbReference type="Proteomes" id="UP001524547"/>
    </source>
</evidence>
<evidence type="ECO:0000256" key="4">
    <source>
        <dbReference type="PROSITE-ProRule" id="PRU00433"/>
    </source>
</evidence>
<keyword evidence="3 4" id="KW-0408">Iron</keyword>
<dbReference type="Proteomes" id="UP001524547">
    <property type="component" value="Unassembled WGS sequence"/>
</dbReference>
<dbReference type="Gene3D" id="1.10.760.10">
    <property type="entry name" value="Cytochrome c-like domain"/>
    <property type="match status" value="1"/>
</dbReference>
<dbReference type="PROSITE" id="PS51007">
    <property type="entry name" value="CYTC"/>
    <property type="match status" value="1"/>
</dbReference>
<dbReference type="InterPro" id="IPR009056">
    <property type="entry name" value="Cyt_c-like_dom"/>
</dbReference>
<accession>A0ABT1VT23</accession>
<evidence type="ECO:0000259" key="5">
    <source>
        <dbReference type="PROSITE" id="PS51007"/>
    </source>
</evidence>
<sequence length="186" mass="19879">MLAILLAAAASLAGCKRADMYSQGKSQSWDRNNVLRHGQAMQPPVPGTVSMDERHPPVPQPPAITEAMLRRGQERFGIYCTPCHGASGDGMGMIVRRGFPRPPSLREARLRGTGAARLFDVITNGHGTMYGYADRVSPADRWAIISYIRALQRGADVPAAMLGENDRRALEAAGNDGGGGSHGDTP</sequence>
<keyword evidence="2 4" id="KW-0479">Metal-binding</keyword>
<keyword evidence="1 4" id="KW-0349">Heme</keyword>
<name>A0ABT1VT23_9PROT</name>
<dbReference type="Pfam" id="PF13442">
    <property type="entry name" value="Cytochrome_CBB3"/>
    <property type="match status" value="1"/>
</dbReference>
<organism evidence="6 7">
    <name type="scientific">Rhizosaccharibacter radicis</name>
    <dbReference type="NCBI Taxonomy" id="2782605"/>
    <lineage>
        <taxon>Bacteria</taxon>
        <taxon>Pseudomonadati</taxon>
        <taxon>Pseudomonadota</taxon>
        <taxon>Alphaproteobacteria</taxon>
        <taxon>Acetobacterales</taxon>
        <taxon>Acetobacteraceae</taxon>
        <taxon>Rhizosaccharibacter</taxon>
    </lineage>
</organism>
<dbReference type="PANTHER" id="PTHR40394:SF2">
    <property type="entry name" value="QUINOL:CYTOCHROME C OXIDOREDUCTASE MEMBRANE PROTEIN"/>
    <property type="match status" value="1"/>
</dbReference>
<reference evidence="6 7" key="1">
    <citation type="submission" date="2022-06" db="EMBL/GenBank/DDBJ databases">
        <title>Rhizosaccharibacter gen. nov. sp. nov. KSS12, endophytic bacteria isolated from sugarcane.</title>
        <authorList>
            <person name="Pitiwittayakul N."/>
        </authorList>
    </citation>
    <scope>NUCLEOTIDE SEQUENCE [LARGE SCALE GENOMIC DNA]</scope>
    <source>
        <strain evidence="6 7">KSS12</strain>
    </source>
</reference>
<protein>
    <submittedName>
        <fullName evidence="6">Cytochrome c</fullName>
    </submittedName>
</protein>
<dbReference type="EMBL" id="JAMZEJ010000001">
    <property type="protein sequence ID" value="MCQ8239485.1"/>
    <property type="molecule type" value="Genomic_DNA"/>
</dbReference>
<keyword evidence="7" id="KW-1185">Reference proteome</keyword>